<dbReference type="Proteomes" id="UP000649799">
    <property type="component" value="Unassembled WGS sequence"/>
</dbReference>
<reference evidence="8 9" key="1">
    <citation type="submission" date="2020-03" db="EMBL/GenBank/DDBJ databases">
        <title>Cyclobacterium plantarum sp. nov., a marine bacterium isolated from a coastal-marine wetland.</title>
        <authorList>
            <person name="Sanchez-Porro C."/>
            <person name="Ventosa A."/>
            <person name="Amoozegar M."/>
        </authorList>
    </citation>
    <scope>NUCLEOTIDE SEQUENCE [LARGE SCALE GENOMIC DNA]</scope>
    <source>
        <strain evidence="8 9">GBPx2</strain>
    </source>
</reference>
<dbReference type="InterPro" id="IPR007627">
    <property type="entry name" value="RNA_pol_sigma70_r2"/>
</dbReference>
<keyword evidence="5" id="KW-0804">Transcription</keyword>
<comment type="caution">
    <text evidence="8">The sequence shown here is derived from an EMBL/GenBank/DDBJ whole genome shotgun (WGS) entry which is preliminary data.</text>
</comment>
<evidence type="ECO:0000256" key="4">
    <source>
        <dbReference type="ARBA" id="ARBA00023125"/>
    </source>
</evidence>
<feature type="domain" description="RNA polymerase sigma factor 70 region 4 type 2" evidence="7">
    <location>
        <begin position="142"/>
        <end position="189"/>
    </location>
</feature>
<dbReference type="Pfam" id="PF08281">
    <property type="entry name" value="Sigma70_r4_2"/>
    <property type="match status" value="1"/>
</dbReference>
<dbReference type="PANTHER" id="PTHR43133:SF8">
    <property type="entry name" value="RNA POLYMERASE SIGMA FACTOR HI_1459-RELATED"/>
    <property type="match status" value="1"/>
</dbReference>
<dbReference type="SUPFAM" id="SSF88946">
    <property type="entry name" value="Sigma2 domain of RNA polymerase sigma factors"/>
    <property type="match status" value="1"/>
</dbReference>
<dbReference type="InterPro" id="IPR014284">
    <property type="entry name" value="RNA_pol_sigma-70_dom"/>
</dbReference>
<evidence type="ECO:0000259" key="7">
    <source>
        <dbReference type="Pfam" id="PF08281"/>
    </source>
</evidence>
<dbReference type="NCBIfam" id="TIGR02937">
    <property type="entry name" value="sigma70-ECF"/>
    <property type="match status" value="1"/>
</dbReference>
<evidence type="ECO:0000313" key="8">
    <source>
        <dbReference type="EMBL" id="NHE57582.1"/>
    </source>
</evidence>
<dbReference type="Pfam" id="PF04542">
    <property type="entry name" value="Sigma70_r2"/>
    <property type="match status" value="1"/>
</dbReference>
<gene>
    <name evidence="8" type="ORF">G9Q97_12250</name>
</gene>
<dbReference type="InterPro" id="IPR039425">
    <property type="entry name" value="RNA_pol_sigma-70-like"/>
</dbReference>
<evidence type="ECO:0000256" key="1">
    <source>
        <dbReference type="ARBA" id="ARBA00010641"/>
    </source>
</evidence>
<evidence type="ECO:0000256" key="2">
    <source>
        <dbReference type="ARBA" id="ARBA00023015"/>
    </source>
</evidence>
<dbReference type="CDD" id="cd06171">
    <property type="entry name" value="Sigma70_r4"/>
    <property type="match status" value="1"/>
</dbReference>
<evidence type="ECO:0000313" key="9">
    <source>
        <dbReference type="Proteomes" id="UP000649799"/>
    </source>
</evidence>
<name>A0ABX0H7M2_9BACT</name>
<evidence type="ECO:0000256" key="5">
    <source>
        <dbReference type="ARBA" id="ARBA00023163"/>
    </source>
</evidence>
<dbReference type="InterPro" id="IPR013249">
    <property type="entry name" value="RNA_pol_sigma70_r4_t2"/>
</dbReference>
<organism evidence="8 9">
    <name type="scientific">Cyclobacterium plantarum</name>
    <dbReference type="NCBI Taxonomy" id="2716263"/>
    <lineage>
        <taxon>Bacteria</taxon>
        <taxon>Pseudomonadati</taxon>
        <taxon>Bacteroidota</taxon>
        <taxon>Cytophagia</taxon>
        <taxon>Cytophagales</taxon>
        <taxon>Cyclobacteriaceae</taxon>
        <taxon>Cyclobacterium</taxon>
    </lineage>
</organism>
<protein>
    <submittedName>
        <fullName evidence="8">Sigma-70 family RNA polymerase sigma factor</fullName>
    </submittedName>
</protein>
<keyword evidence="3" id="KW-0731">Sigma factor</keyword>
<proteinExistence type="inferred from homology"/>
<accession>A0ABX0H7M2</accession>
<dbReference type="InterPro" id="IPR013324">
    <property type="entry name" value="RNA_pol_sigma_r3/r4-like"/>
</dbReference>
<keyword evidence="4" id="KW-0238">DNA-binding</keyword>
<dbReference type="PANTHER" id="PTHR43133">
    <property type="entry name" value="RNA POLYMERASE ECF-TYPE SIGMA FACTO"/>
    <property type="match status" value="1"/>
</dbReference>
<evidence type="ECO:0000259" key="6">
    <source>
        <dbReference type="Pfam" id="PF04542"/>
    </source>
</evidence>
<evidence type="ECO:0000256" key="3">
    <source>
        <dbReference type="ARBA" id="ARBA00023082"/>
    </source>
</evidence>
<dbReference type="Gene3D" id="1.10.10.10">
    <property type="entry name" value="Winged helix-like DNA-binding domain superfamily/Winged helix DNA-binding domain"/>
    <property type="match status" value="1"/>
</dbReference>
<keyword evidence="9" id="KW-1185">Reference proteome</keyword>
<dbReference type="Gene3D" id="1.10.1740.10">
    <property type="match status" value="1"/>
</dbReference>
<dbReference type="InterPro" id="IPR036388">
    <property type="entry name" value="WH-like_DNA-bd_sf"/>
</dbReference>
<dbReference type="InterPro" id="IPR013325">
    <property type="entry name" value="RNA_pol_sigma_r2"/>
</dbReference>
<comment type="similarity">
    <text evidence="1">Belongs to the sigma-70 factor family. ECF subfamily.</text>
</comment>
<keyword evidence="2" id="KW-0805">Transcription regulation</keyword>
<dbReference type="EMBL" id="JAANYN010000004">
    <property type="protein sequence ID" value="NHE57582.1"/>
    <property type="molecule type" value="Genomic_DNA"/>
</dbReference>
<sequence>MEASLSKRSMTGEFNHEKIKTIQMAIHIGDARALSPLILHYQNYVFQIAFRILKNREEAEEITQDVFVKVHKVLDTFKGESKFSTWLYRISHNLALNRLAKMARDPVRIQSWSEKQLQMPGSENDSWEIMEWKDRKKFIGFALEKLNTEDQLILTLFYLHEQQLGEIAVIMGIPPNNVKVKLHRARKKIETIMHQILNEEVWNL</sequence>
<dbReference type="RefSeq" id="WP_166147207.1">
    <property type="nucleotide sequence ID" value="NZ_JAANYN010000004.1"/>
</dbReference>
<feature type="domain" description="RNA polymerase sigma-70 region 2" evidence="6">
    <location>
        <begin position="37"/>
        <end position="103"/>
    </location>
</feature>
<dbReference type="SUPFAM" id="SSF88659">
    <property type="entry name" value="Sigma3 and sigma4 domains of RNA polymerase sigma factors"/>
    <property type="match status" value="1"/>
</dbReference>